<name>A0ABT7H932_9GAMM</name>
<evidence type="ECO:0000256" key="4">
    <source>
        <dbReference type="ARBA" id="ARBA00023163"/>
    </source>
</evidence>
<evidence type="ECO:0000256" key="3">
    <source>
        <dbReference type="ARBA" id="ARBA00023159"/>
    </source>
</evidence>
<dbReference type="Gene3D" id="3.30.70.920">
    <property type="match status" value="1"/>
</dbReference>
<evidence type="ECO:0000256" key="2">
    <source>
        <dbReference type="ARBA" id="ARBA00023125"/>
    </source>
</evidence>
<keyword evidence="8" id="KW-1185">Reference proteome</keyword>
<dbReference type="Gene3D" id="1.10.10.10">
    <property type="entry name" value="Winged helix-like DNA-binding domain superfamily/Winged helix DNA-binding domain"/>
    <property type="match status" value="1"/>
</dbReference>
<gene>
    <name evidence="7" type="ORF">QQF73_04405</name>
</gene>
<evidence type="ECO:0000256" key="1">
    <source>
        <dbReference type="ARBA" id="ARBA00023015"/>
    </source>
</evidence>
<dbReference type="Proteomes" id="UP001223547">
    <property type="component" value="Unassembled WGS sequence"/>
</dbReference>
<protein>
    <recommendedName>
        <fullName evidence="5">Leucine-responsive regulatory protein</fullName>
    </recommendedName>
</protein>
<sequence>MRSNAMRKLDRIDLAILDELQNNSKITNHELSNRVNLSPTPCLERVRKLERDGYIKNYRAILNARKLGIGLTVFVEISLTRTGPDVFAQFKEAAIDVPEVQECHLVSGNFDYLIKARVADVEHYRSLLGATILALPGVNDSRSYIVMETVTEGQVLSMKSVMEHGVG</sequence>
<dbReference type="PANTHER" id="PTHR30154:SF0">
    <property type="entry name" value="LEUCINE-RESPONSIVE REGULATORY PROTEIN"/>
    <property type="match status" value="1"/>
</dbReference>
<comment type="caution">
    <text evidence="7">The sequence shown here is derived from an EMBL/GenBank/DDBJ whole genome shotgun (WGS) entry which is preliminary data.</text>
</comment>
<keyword evidence="2" id="KW-0238">DNA-binding</keyword>
<dbReference type="InterPro" id="IPR011991">
    <property type="entry name" value="ArsR-like_HTH"/>
</dbReference>
<organism evidence="7 8">
    <name type="scientific">Marinobacter albus</name>
    <dbReference type="NCBI Taxonomy" id="3030833"/>
    <lineage>
        <taxon>Bacteria</taxon>
        <taxon>Pseudomonadati</taxon>
        <taxon>Pseudomonadota</taxon>
        <taxon>Gammaproteobacteria</taxon>
        <taxon>Pseudomonadales</taxon>
        <taxon>Marinobacteraceae</taxon>
        <taxon>Marinobacter</taxon>
    </lineage>
</organism>
<dbReference type="Pfam" id="PF13412">
    <property type="entry name" value="HTH_24"/>
    <property type="match status" value="1"/>
</dbReference>
<evidence type="ECO:0000313" key="8">
    <source>
        <dbReference type="Proteomes" id="UP001223547"/>
    </source>
</evidence>
<reference evidence="7 8" key="1">
    <citation type="submission" date="2023-05" db="EMBL/GenBank/DDBJ databases">
        <title>Marinobacter albus sp. nov., a marine bacterium isolated from sand in a coastal intertidal zone of huludao.</title>
        <authorList>
            <person name="Deng T."/>
        </authorList>
    </citation>
    <scope>NUCLEOTIDE SEQUENCE [LARGE SCALE GENOMIC DNA]</scope>
    <source>
        <strain evidence="7 8">M216</strain>
    </source>
</reference>
<accession>A0ABT7H932</accession>
<keyword evidence="1" id="KW-0805">Transcription regulation</keyword>
<dbReference type="InterPro" id="IPR036388">
    <property type="entry name" value="WH-like_DNA-bd_sf"/>
</dbReference>
<dbReference type="InterPro" id="IPR019887">
    <property type="entry name" value="Tscrpt_reg_AsnC/Lrp_C"/>
</dbReference>
<dbReference type="PRINTS" id="PR00033">
    <property type="entry name" value="HTHASNC"/>
</dbReference>
<dbReference type="EMBL" id="JASSQD010000001">
    <property type="protein sequence ID" value="MDK9556856.1"/>
    <property type="molecule type" value="Genomic_DNA"/>
</dbReference>
<dbReference type="InterPro" id="IPR036390">
    <property type="entry name" value="WH_DNA-bd_sf"/>
</dbReference>
<dbReference type="PROSITE" id="PS50956">
    <property type="entry name" value="HTH_ASNC_2"/>
    <property type="match status" value="1"/>
</dbReference>
<keyword evidence="4" id="KW-0804">Transcription</keyword>
<dbReference type="Pfam" id="PF01037">
    <property type="entry name" value="AsnC_trans_reg"/>
    <property type="match status" value="1"/>
</dbReference>
<evidence type="ECO:0000256" key="5">
    <source>
        <dbReference type="ARBA" id="ARBA00039227"/>
    </source>
</evidence>
<proteinExistence type="predicted"/>
<feature type="domain" description="HTH asnC-type" evidence="6">
    <location>
        <begin position="9"/>
        <end position="70"/>
    </location>
</feature>
<dbReference type="SMART" id="SM00344">
    <property type="entry name" value="HTH_ASNC"/>
    <property type="match status" value="1"/>
</dbReference>
<dbReference type="InterPro" id="IPR019888">
    <property type="entry name" value="Tscrpt_reg_AsnC-like"/>
</dbReference>
<dbReference type="CDD" id="cd00090">
    <property type="entry name" value="HTH_ARSR"/>
    <property type="match status" value="1"/>
</dbReference>
<dbReference type="SUPFAM" id="SSF46785">
    <property type="entry name" value="Winged helix' DNA-binding domain"/>
    <property type="match status" value="1"/>
</dbReference>
<evidence type="ECO:0000259" key="6">
    <source>
        <dbReference type="PROSITE" id="PS50956"/>
    </source>
</evidence>
<dbReference type="InterPro" id="IPR019885">
    <property type="entry name" value="Tscrpt_reg_HTH_AsnC-type_CS"/>
</dbReference>
<evidence type="ECO:0000313" key="7">
    <source>
        <dbReference type="EMBL" id="MDK9556856.1"/>
    </source>
</evidence>
<dbReference type="InterPro" id="IPR011008">
    <property type="entry name" value="Dimeric_a/b-barrel"/>
</dbReference>
<dbReference type="PROSITE" id="PS00519">
    <property type="entry name" value="HTH_ASNC_1"/>
    <property type="match status" value="1"/>
</dbReference>
<dbReference type="InterPro" id="IPR000485">
    <property type="entry name" value="AsnC-type_HTH_dom"/>
</dbReference>
<dbReference type="PANTHER" id="PTHR30154">
    <property type="entry name" value="LEUCINE-RESPONSIVE REGULATORY PROTEIN"/>
    <property type="match status" value="1"/>
</dbReference>
<keyword evidence="3" id="KW-0010">Activator</keyword>
<dbReference type="SUPFAM" id="SSF54909">
    <property type="entry name" value="Dimeric alpha+beta barrel"/>
    <property type="match status" value="1"/>
</dbReference>